<name>A0A450SRJ9_9GAMM</name>
<keyword evidence="1" id="KW-0175">Coiled coil</keyword>
<dbReference type="AlphaFoldDB" id="A0A450SRJ9"/>
<feature type="coiled-coil region" evidence="1">
    <location>
        <begin position="389"/>
        <end position="416"/>
    </location>
</feature>
<gene>
    <name evidence="2" type="ORF">BECKDK2373B_GA0170837_105916</name>
</gene>
<dbReference type="EMBL" id="CAADEX010000059">
    <property type="protein sequence ID" value="VFJ56535.1"/>
    <property type="molecule type" value="Genomic_DNA"/>
</dbReference>
<evidence type="ECO:0000313" key="2">
    <source>
        <dbReference type="EMBL" id="VFJ56535.1"/>
    </source>
</evidence>
<sequence length="802" mass="92339">MPSDNSVDPRIPIAWQRVIKNLNSDGKPNNKPRQHWSFLFTDKTNRDVVRYRIFDTVEYEQFFWRALMAKDGIDAHNWTAENFDRGVTHEKFREPLLDEVLDRVYDADLVAHLSLTVAWVIGKALGCSEKNSPSLITGKGNNPELSSPILRFLSADFVIAEDVQECVSVSRTENGNYRKDDNEGKCFFYRYHSADEKEFRPTWEFHGWRMESERRKSGFKNNPYNINEYSNEQQDERGIETFMAFPAFFSHDCASPIFYFFKNKDNMESSEYRKCSSDDSDEYKRMLDDFYSLSVESYKSQKQGEFLDRSNKDSQIQASLSFSFGVPRQHNIYFDPKQFDAGYGVFFTVDFDGFHELDSQKLQDLEEAIRKSLPDLRHEVSQALNIRMYRKLEREREESEQRRRALERSAEMLRLLMEPLDGLTQALAKTQADTQELRAILYSPARGLFAAAPKVWPYFEEHRIIHVAGTAWQVKHGVSDYEDPFAVAASIAVIVCAVFGREVADIGNGAILYERFIELLDGASVPFGGLRKLCWLVLCRGDHNVSNSKDQIRENFGKILRKEIREKNELKDKGILERYIDILLDLKDILFSPFKIEDSYMASERDLLPLWLAIFGSRDLRIQCGEKLAYWANLFIAGREHPVRKASLELPVPQYNIFLEFISGVVEAAMIGHESSRGQPEKAELNSADSGWELNISFDGTVFKDKGIHSLFSEIASINRENRTYQSASGNFRKPFLDFTKRISESAIDSHSASARGWNLRNGTLKHENNNHTVEIKAENDSLSLAVRLVRQEPSDSRGDKG</sequence>
<reference evidence="2" key="1">
    <citation type="submission" date="2019-02" db="EMBL/GenBank/DDBJ databases">
        <authorList>
            <person name="Gruber-Vodicka R. H."/>
            <person name="Seah K. B. B."/>
        </authorList>
    </citation>
    <scope>NUCLEOTIDE SEQUENCE</scope>
    <source>
        <strain evidence="2">BECK_DK47</strain>
    </source>
</reference>
<proteinExistence type="predicted"/>
<evidence type="ECO:0000256" key="1">
    <source>
        <dbReference type="SAM" id="Coils"/>
    </source>
</evidence>
<protein>
    <submittedName>
        <fullName evidence="2">Uncharacterized protein</fullName>
    </submittedName>
</protein>
<organism evidence="2">
    <name type="scientific">Candidatus Kentrum sp. DK</name>
    <dbReference type="NCBI Taxonomy" id="2126562"/>
    <lineage>
        <taxon>Bacteria</taxon>
        <taxon>Pseudomonadati</taxon>
        <taxon>Pseudomonadota</taxon>
        <taxon>Gammaproteobacteria</taxon>
        <taxon>Candidatus Kentrum</taxon>
    </lineage>
</organism>
<accession>A0A450SRJ9</accession>